<dbReference type="InterPro" id="IPR036390">
    <property type="entry name" value="WH_DNA-bd_sf"/>
</dbReference>
<name>A0ABS0HZ16_9BACT</name>
<dbReference type="InterPro" id="IPR000524">
    <property type="entry name" value="Tscrpt_reg_HTH_GntR"/>
</dbReference>
<dbReference type="RefSeq" id="WP_196291398.1">
    <property type="nucleotide sequence ID" value="NZ_JADQDM010000001.1"/>
</dbReference>
<keyword evidence="3" id="KW-0804">Transcription</keyword>
<dbReference type="EMBL" id="JADQDM010000001">
    <property type="protein sequence ID" value="MBF9219941.1"/>
    <property type="molecule type" value="Genomic_DNA"/>
</dbReference>
<gene>
    <name evidence="5" type="ORF">I2H31_02390</name>
</gene>
<feature type="domain" description="HTH gntR-type" evidence="4">
    <location>
        <begin position="7"/>
        <end position="75"/>
    </location>
</feature>
<sequence>MEFRDNEAIYLQIAGYVSENILRQQWPPDDKIPSVRDLAGELQVNPNTVMRTYEFLQNQGVLYNKRGIGFFVAPDAEAKVKQFRRARFLQQELPELFKTIFLLDISLEELEQRYAQFKADQAAALSTAPTISNGHENQ</sequence>
<dbReference type="PANTHER" id="PTHR38445:SF10">
    <property type="entry name" value="GNTR-FAMILY TRANSCRIPTIONAL REGULATOR"/>
    <property type="match status" value="1"/>
</dbReference>
<evidence type="ECO:0000256" key="3">
    <source>
        <dbReference type="ARBA" id="ARBA00023163"/>
    </source>
</evidence>
<dbReference type="CDD" id="cd07377">
    <property type="entry name" value="WHTH_GntR"/>
    <property type="match status" value="1"/>
</dbReference>
<accession>A0ABS0HZ16</accession>
<evidence type="ECO:0000313" key="6">
    <source>
        <dbReference type="Proteomes" id="UP000618931"/>
    </source>
</evidence>
<keyword evidence="1" id="KW-0805">Transcription regulation</keyword>
<protein>
    <submittedName>
        <fullName evidence="5">GntR family transcriptional regulator</fullName>
    </submittedName>
</protein>
<evidence type="ECO:0000256" key="2">
    <source>
        <dbReference type="ARBA" id="ARBA00023125"/>
    </source>
</evidence>
<keyword evidence="6" id="KW-1185">Reference proteome</keyword>
<proteinExistence type="predicted"/>
<dbReference type="SMART" id="SM00345">
    <property type="entry name" value="HTH_GNTR"/>
    <property type="match status" value="1"/>
</dbReference>
<dbReference type="Gene3D" id="1.10.287.100">
    <property type="match status" value="1"/>
</dbReference>
<evidence type="ECO:0000256" key="1">
    <source>
        <dbReference type="ARBA" id="ARBA00023015"/>
    </source>
</evidence>
<dbReference type="Pfam" id="PF00392">
    <property type="entry name" value="GntR"/>
    <property type="match status" value="1"/>
</dbReference>
<comment type="caution">
    <text evidence="5">The sequence shown here is derived from an EMBL/GenBank/DDBJ whole genome shotgun (WGS) entry which is preliminary data.</text>
</comment>
<dbReference type="Proteomes" id="UP000618931">
    <property type="component" value="Unassembled WGS sequence"/>
</dbReference>
<dbReference type="PANTHER" id="PTHR38445">
    <property type="entry name" value="HTH-TYPE TRANSCRIPTIONAL REPRESSOR YTRA"/>
    <property type="match status" value="1"/>
</dbReference>
<dbReference type="Gene3D" id="1.10.10.10">
    <property type="entry name" value="Winged helix-like DNA-binding domain superfamily/Winged helix DNA-binding domain"/>
    <property type="match status" value="1"/>
</dbReference>
<evidence type="ECO:0000259" key="4">
    <source>
        <dbReference type="PROSITE" id="PS50949"/>
    </source>
</evidence>
<dbReference type="SUPFAM" id="SSF46785">
    <property type="entry name" value="Winged helix' DNA-binding domain"/>
    <property type="match status" value="1"/>
</dbReference>
<dbReference type="InterPro" id="IPR036388">
    <property type="entry name" value="WH-like_DNA-bd_sf"/>
</dbReference>
<reference evidence="5 6" key="1">
    <citation type="submission" date="2020-11" db="EMBL/GenBank/DDBJ databases">
        <authorList>
            <person name="Kim M.K."/>
        </authorList>
    </citation>
    <scope>NUCLEOTIDE SEQUENCE [LARGE SCALE GENOMIC DNA]</scope>
    <source>
        <strain evidence="5 6">BT662</strain>
    </source>
</reference>
<evidence type="ECO:0000313" key="5">
    <source>
        <dbReference type="EMBL" id="MBF9219941.1"/>
    </source>
</evidence>
<dbReference type="PROSITE" id="PS50949">
    <property type="entry name" value="HTH_GNTR"/>
    <property type="match status" value="1"/>
</dbReference>
<keyword evidence="2" id="KW-0238">DNA-binding</keyword>
<organism evidence="5 6">
    <name type="scientific">Hymenobacter ruricola</name>
    <dbReference type="NCBI Taxonomy" id="2791023"/>
    <lineage>
        <taxon>Bacteria</taxon>
        <taxon>Pseudomonadati</taxon>
        <taxon>Bacteroidota</taxon>
        <taxon>Cytophagia</taxon>
        <taxon>Cytophagales</taxon>
        <taxon>Hymenobacteraceae</taxon>
        <taxon>Hymenobacter</taxon>
    </lineage>
</organism>